<dbReference type="Pfam" id="PF04230">
    <property type="entry name" value="PS_pyruv_trans"/>
    <property type="match status" value="1"/>
</dbReference>
<dbReference type="EMBL" id="VBAK01000165">
    <property type="protein sequence ID" value="TMI87197.1"/>
    <property type="molecule type" value="Genomic_DNA"/>
</dbReference>
<dbReference type="Proteomes" id="UP000318509">
    <property type="component" value="Unassembled WGS sequence"/>
</dbReference>
<dbReference type="NCBIfam" id="TIGR03609">
    <property type="entry name" value="S_layer_CsaB"/>
    <property type="match status" value="1"/>
</dbReference>
<comment type="caution">
    <text evidence="2">The sequence shown here is derived from an EMBL/GenBank/DDBJ whole genome shotgun (WGS) entry which is preliminary data.</text>
</comment>
<dbReference type="PANTHER" id="PTHR36836">
    <property type="entry name" value="COLANIC ACID BIOSYNTHESIS PROTEIN WCAK"/>
    <property type="match status" value="1"/>
</dbReference>
<evidence type="ECO:0000313" key="2">
    <source>
        <dbReference type="EMBL" id="TMI87197.1"/>
    </source>
</evidence>
<dbReference type="InterPro" id="IPR019896">
    <property type="entry name" value="Polysacch_pyruvyl_Trfase_CsaB"/>
</dbReference>
<accession>A0A537JUI2</accession>
<gene>
    <name evidence="2" type="primary">csaB</name>
    <name evidence="2" type="ORF">E6H00_16415</name>
</gene>
<reference evidence="2 3" key="1">
    <citation type="journal article" date="2019" name="Nat. Microbiol.">
        <title>Mediterranean grassland soil C-N compound turnover is dependent on rainfall and depth, and is mediated by genomically divergent microorganisms.</title>
        <authorList>
            <person name="Diamond S."/>
            <person name="Andeer P.F."/>
            <person name="Li Z."/>
            <person name="Crits-Christoph A."/>
            <person name="Burstein D."/>
            <person name="Anantharaman K."/>
            <person name="Lane K.R."/>
            <person name="Thomas B.C."/>
            <person name="Pan C."/>
            <person name="Northen T.R."/>
            <person name="Banfield J.F."/>
        </authorList>
    </citation>
    <scope>NUCLEOTIDE SEQUENCE [LARGE SCALE GENOMIC DNA]</scope>
    <source>
        <strain evidence="2">NP_3</strain>
    </source>
</reference>
<dbReference type="InterPro" id="IPR007345">
    <property type="entry name" value="Polysacch_pyruvyl_Trfase"/>
</dbReference>
<dbReference type="GO" id="GO:0016740">
    <property type="term" value="F:transferase activity"/>
    <property type="evidence" value="ECO:0007669"/>
    <property type="project" value="UniProtKB-KW"/>
</dbReference>
<organism evidence="2 3">
    <name type="scientific">Candidatus Segetimicrobium genomatis</name>
    <dbReference type="NCBI Taxonomy" id="2569760"/>
    <lineage>
        <taxon>Bacteria</taxon>
        <taxon>Bacillati</taxon>
        <taxon>Candidatus Sysuimicrobiota</taxon>
        <taxon>Candidatus Sysuimicrobiia</taxon>
        <taxon>Candidatus Sysuimicrobiales</taxon>
        <taxon>Candidatus Segetimicrobiaceae</taxon>
        <taxon>Candidatus Segetimicrobium</taxon>
    </lineage>
</organism>
<protein>
    <submittedName>
        <fullName evidence="2">Polysaccharide pyruvyl transferase CsaB</fullName>
    </submittedName>
</protein>
<feature type="domain" description="Polysaccharide pyruvyl transferase" evidence="1">
    <location>
        <begin position="14"/>
        <end position="292"/>
    </location>
</feature>
<proteinExistence type="predicted"/>
<dbReference type="SUPFAM" id="SSF53756">
    <property type="entry name" value="UDP-Glycosyltransferase/glycogen phosphorylase"/>
    <property type="match status" value="1"/>
</dbReference>
<keyword evidence="2" id="KW-0808">Transferase</keyword>
<name>A0A537JUI2_9BACT</name>
<sequence length="357" mass="37702">MSRLLLSGYYGFNNLGDEAVLGATVDALRARSPHVDIAVLSASPGATAGAYGVRAIPRSHPRALAQALRRCDLCLSGGGSLFQDVTSWRSPWYYLAVLALAQRLGRRTALYAQGIGPLRGRLARSAVRRVLNAVDLITLRDRESLTTLAALGVDRPPVALAADPALLLTPEWSPTVAAEQARWGGGVHFGLAVRAWNHERWLGTVSAAARLAAERCRARWVCLPMHPPRDLAVAERLAAEIGPAAGPVRTPLRPREMLALFGALGLVVGMRLHALIFAAIHGVPMISLAYDPKVSAFARELGEPALDVGALSVESLAGVIEETAGGLAGRRARLLAAVAPLRARAALAPWLVAGLAA</sequence>
<dbReference type="AlphaFoldDB" id="A0A537JUI2"/>
<evidence type="ECO:0000259" key="1">
    <source>
        <dbReference type="Pfam" id="PF04230"/>
    </source>
</evidence>
<dbReference type="PANTHER" id="PTHR36836:SF1">
    <property type="entry name" value="COLANIC ACID BIOSYNTHESIS PROTEIN WCAK"/>
    <property type="match status" value="1"/>
</dbReference>
<evidence type="ECO:0000313" key="3">
    <source>
        <dbReference type="Proteomes" id="UP000318509"/>
    </source>
</evidence>